<evidence type="ECO:0000259" key="9">
    <source>
        <dbReference type="Pfam" id="PF22536"/>
    </source>
</evidence>
<dbReference type="Pfam" id="PF05645">
    <property type="entry name" value="RNA_pol_Rpc82"/>
    <property type="match status" value="1"/>
</dbReference>
<dbReference type="EMBL" id="LNIX01000006">
    <property type="protein sequence ID" value="OXA53038.1"/>
    <property type="molecule type" value="Genomic_DNA"/>
</dbReference>
<dbReference type="InterPro" id="IPR039748">
    <property type="entry name" value="RPC3"/>
</dbReference>
<keyword evidence="11" id="KW-1185">Reference proteome</keyword>
<comment type="subcellular location">
    <subcellularLocation>
        <location evidence="1 6">Nucleus</location>
    </subcellularLocation>
</comment>
<evidence type="ECO:0000256" key="3">
    <source>
        <dbReference type="ARBA" id="ARBA00022478"/>
    </source>
</evidence>
<name>A0A226E6Q3_FOLCA</name>
<dbReference type="GO" id="GO:0003697">
    <property type="term" value="F:single-stranded DNA binding"/>
    <property type="evidence" value="ECO:0007669"/>
    <property type="project" value="UniProtKB-UniRule"/>
</dbReference>
<feature type="domain" description="DNA-directed RNA polymerase III subunit RPC3 winged-helix" evidence="9">
    <location>
        <begin position="337"/>
        <end position="414"/>
    </location>
</feature>
<comment type="function">
    <text evidence="6">DNA-dependent RNA polymerase catalyzes the transcription of DNA into RNA using the four ribonucleoside triphosphates as substrates. Specific core component of RNA polymerase III which synthesizes small RNAs, such as 5S rRNA and tRNAs.</text>
</comment>
<keyword evidence="3 6" id="KW-0240">DNA-directed RNA polymerase</keyword>
<dbReference type="Gene3D" id="1.10.10.10">
    <property type="entry name" value="Winged helix-like DNA-binding domain superfamily/Winged helix DNA-binding domain"/>
    <property type="match status" value="4"/>
</dbReference>
<dbReference type="AlphaFoldDB" id="A0A226E6Q3"/>
<accession>A0A226E6Q3</accession>
<sequence>MSMQCSKLCSLIIGETFGMPVQSVVDVLLQKGPSPLRHVLTSMMKSMPIEAIHGALKTLIQHFVVNFHVNSTTGETIYSVNHEKTIEIMRYPRYYAHAEQMVGPVGREVLEEIVQSGLVSISKLIYICGSRVMKSNPDVTEAVLFEQLNLFQTTAMRLAAKKYIVIVPPPSPDNENNEADPGAHKDSHKLPAVDLKVLLGKLLKTNETKLESLPDANILWGIYIQQFHAELRNSMVYQALERKFKSMIDPRVIQVVIEVGLERHQWEDEGAPVSMHEIKDRIEKMPDGLATSKHISEHLEIVEDDPMRILSRLSNQLGGHFAFNMKTAVSELLWNIIDKIITEKHGFHALRIFRLVKASGFVEQDTINEIGMVPGKEAKHLTYKLVDDHFINIKEVKKTYTTNAPPGKTCTVFYVDSSQIVRSLQEYCYKAAYNLKLKSKIEQAKIKRLSVKEERITRILVNMTNKNCAEDQLNEIRELLTPPERGLLLRYQFSSGKLLSGTIQVDETLFVTELYLKYHGKNFPKKK</sequence>
<protein>
    <recommendedName>
        <fullName evidence="6">DNA-directed RNA polymerase III subunit RPC3</fullName>
        <shortName evidence="6">RNA polymerase III subunit C3</shortName>
    </recommendedName>
</protein>
<keyword evidence="5 6" id="KW-0539">Nucleus</keyword>
<evidence type="ECO:0000256" key="6">
    <source>
        <dbReference type="RuleBase" id="RU367076"/>
    </source>
</evidence>
<gene>
    <name evidence="10" type="ORF">Fcan01_12120</name>
</gene>
<comment type="subunit">
    <text evidence="6">Component of the RNA polymerase III (Pol III) complex consisting of 17 subunits.</text>
</comment>
<dbReference type="InterPro" id="IPR008806">
    <property type="entry name" value="RNA_pol_III_Rpc82_C"/>
</dbReference>
<dbReference type="Pfam" id="PF20912">
    <property type="entry name" value="RPC3_helical"/>
    <property type="match status" value="1"/>
</dbReference>
<dbReference type="Gene3D" id="6.10.140.1450">
    <property type="match status" value="1"/>
</dbReference>
<evidence type="ECO:0000313" key="11">
    <source>
        <dbReference type="Proteomes" id="UP000198287"/>
    </source>
</evidence>
<evidence type="ECO:0000256" key="2">
    <source>
        <dbReference type="ARBA" id="ARBA00007206"/>
    </source>
</evidence>
<dbReference type="GO" id="GO:0006351">
    <property type="term" value="P:DNA-templated transcription"/>
    <property type="evidence" value="ECO:0007669"/>
    <property type="project" value="InterPro"/>
</dbReference>
<dbReference type="InterPro" id="IPR036388">
    <property type="entry name" value="WH-like_DNA-bd_sf"/>
</dbReference>
<dbReference type="Proteomes" id="UP000198287">
    <property type="component" value="Unassembled WGS sequence"/>
</dbReference>
<keyword evidence="4 6" id="KW-0804">Transcription</keyword>
<evidence type="ECO:0000256" key="4">
    <source>
        <dbReference type="ARBA" id="ARBA00023163"/>
    </source>
</evidence>
<dbReference type="STRING" id="158441.A0A226E6Q3"/>
<comment type="similarity">
    <text evidence="2 6">Belongs to the eukaryotic RPC3/POLR3C RNA polymerase subunit family.</text>
</comment>
<dbReference type="InterPro" id="IPR055207">
    <property type="entry name" value="POLR3C_WHD"/>
</dbReference>
<dbReference type="GO" id="GO:0005666">
    <property type="term" value="C:RNA polymerase III complex"/>
    <property type="evidence" value="ECO:0007669"/>
    <property type="project" value="UniProtKB-UniRule"/>
</dbReference>
<dbReference type="Pfam" id="PF22536">
    <property type="entry name" value="WHD_POLR3C"/>
    <property type="match status" value="1"/>
</dbReference>
<comment type="caution">
    <text evidence="10">The sequence shown here is derived from an EMBL/GenBank/DDBJ whole genome shotgun (WGS) entry which is preliminary data.</text>
</comment>
<evidence type="ECO:0000256" key="5">
    <source>
        <dbReference type="ARBA" id="ARBA00023242"/>
    </source>
</evidence>
<evidence type="ECO:0000259" key="7">
    <source>
        <dbReference type="Pfam" id="PF05645"/>
    </source>
</evidence>
<feature type="domain" description="RNA polymerase III Rpc82 C -terminal" evidence="7">
    <location>
        <begin position="205"/>
        <end position="332"/>
    </location>
</feature>
<organism evidence="10 11">
    <name type="scientific">Folsomia candida</name>
    <name type="common">Springtail</name>
    <dbReference type="NCBI Taxonomy" id="158441"/>
    <lineage>
        <taxon>Eukaryota</taxon>
        <taxon>Metazoa</taxon>
        <taxon>Ecdysozoa</taxon>
        <taxon>Arthropoda</taxon>
        <taxon>Hexapoda</taxon>
        <taxon>Collembola</taxon>
        <taxon>Entomobryomorpha</taxon>
        <taxon>Isotomoidea</taxon>
        <taxon>Isotomidae</taxon>
        <taxon>Proisotominae</taxon>
        <taxon>Folsomia</taxon>
    </lineage>
</organism>
<dbReference type="OrthoDB" id="272392at2759"/>
<feature type="domain" description="RNA polymerase III subunit RPC82-related helix-turn-helix" evidence="8">
    <location>
        <begin position="7"/>
        <end position="69"/>
    </location>
</feature>
<dbReference type="Pfam" id="PF08221">
    <property type="entry name" value="HTH_9"/>
    <property type="match status" value="1"/>
</dbReference>
<evidence type="ECO:0000313" key="10">
    <source>
        <dbReference type="EMBL" id="OXA53038.1"/>
    </source>
</evidence>
<dbReference type="OMA" id="GQYVVHM"/>
<dbReference type="PANTHER" id="PTHR12949">
    <property type="entry name" value="RNA POLYMERASE III DNA DIRECTED -RELATED"/>
    <property type="match status" value="1"/>
</dbReference>
<proteinExistence type="inferred from homology"/>
<reference evidence="10 11" key="1">
    <citation type="submission" date="2015-12" db="EMBL/GenBank/DDBJ databases">
        <title>The genome of Folsomia candida.</title>
        <authorList>
            <person name="Faddeeva A."/>
            <person name="Derks M.F."/>
            <person name="Anvar Y."/>
            <person name="Smit S."/>
            <person name="Van Straalen N."/>
            <person name="Roelofs D."/>
        </authorList>
    </citation>
    <scope>NUCLEOTIDE SEQUENCE [LARGE SCALE GENOMIC DNA]</scope>
    <source>
        <strain evidence="10 11">VU population</strain>
        <tissue evidence="10">Whole body</tissue>
    </source>
</reference>
<dbReference type="InterPro" id="IPR013197">
    <property type="entry name" value="RNA_pol_III_RPC82-rel_HTH"/>
</dbReference>
<evidence type="ECO:0000259" key="8">
    <source>
        <dbReference type="Pfam" id="PF08221"/>
    </source>
</evidence>
<evidence type="ECO:0000256" key="1">
    <source>
        <dbReference type="ARBA" id="ARBA00004123"/>
    </source>
</evidence>
<dbReference type="PANTHER" id="PTHR12949:SF0">
    <property type="entry name" value="DNA-DIRECTED RNA POLYMERASE III SUBUNIT RPC3"/>
    <property type="match status" value="1"/>
</dbReference>